<evidence type="ECO:0000313" key="2">
    <source>
        <dbReference type="EMBL" id="KAJ5142507.1"/>
    </source>
</evidence>
<gene>
    <name evidence="2" type="ORF">N7515_001294</name>
</gene>
<dbReference type="AlphaFoldDB" id="A0A9W9H9F0"/>
<dbReference type="GeneID" id="81401208"/>
<reference evidence="2" key="2">
    <citation type="journal article" date="2023" name="IMA Fungus">
        <title>Comparative genomic study of the Penicillium genus elucidates a diverse pangenome and 15 lateral gene transfer events.</title>
        <authorList>
            <person name="Petersen C."/>
            <person name="Sorensen T."/>
            <person name="Nielsen M.R."/>
            <person name="Sondergaard T.E."/>
            <person name="Sorensen J.L."/>
            <person name="Fitzpatrick D.A."/>
            <person name="Frisvad J.C."/>
            <person name="Nielsen K.L."/>
        </authorList>
    </citation>
    <scope>NUCLEOTIDE SEQUENCE</scope>
    <source>
        <strain evidence="2">IBT 22155</strain>
    </source>
</reference>
<dbReference type="Proteomes" id="UP001149079">
    <property type="component" value="Unassembled WGS sequence"/>
</dbReference>
<dbReference type="EMBL" id="JAPQKL010000002">
    <property type="protein sequence ID" value="KAJ5142507.1"/>
    <property type="molecule type" value="Genomic_DNA"/>
</dbReference>
<evidence type="ECO:0000313" key="3">
    <source>
        <dbReference type="Proteomes" id="UP001149079"/>
    </source>
</evidence>
<keyword evidence="3" id="KW-1185">Reference proteome</keyword>
<evidence type="ECO:0000256" key="1">
    <source>
        <dbReference type="SAM" id="MobiDB-lite"/>
    </source>
</evidence>
<dbReference type="RefSeq" id="XP_056524151.1">
    <property type="nucleotide sequence ID" value="XM_056662038.1"/>
</dbReference>
<name>A0A9W9H9F0_9EURO</name>
<sequence>MGILQNPGRFSSQLRNALASKPFEVWSNPESDGDPQDRDRSDDMETESYAEESYVAMDGDAGDGVEADWAMETQSADDHDPEAVPDGAVDAPVSIGKCVSCLRE</sequence>
<reference evidence="2" key="1">
    <citation type="submission" date="2022-11" db="EMBL/GenBank/DDBJ databases">
        <authorList>
            <person name="Petersen C."/>
        </authorList>
    </citation>
    <scope>NUCLEOTIDE SEQUENCE</scope>
    <source>
        <strain evidence="2">IBT 22155</strain>
    </source>
</reference>
<accession>A0A9W9H9F0</accession>
<proteinExistence type="predicted"/>
<comment type="caution">
    <text evidence="2">The sequence shown here is derived from an EMBL/GenBank/DDBJ whole genome shotgun (WGS) entry which is preliminary data.</text>
</comment>
<feature type="region of interest" description="Disordered" evidence="1">
    <location>
        <begin position="21"/>
        <end position="65"/>
    </location>
</feature>
<protein>
    <submittedName>
        <fullName evidence="2">Uncharacterized protein</fullName>
    </submittedName>
</protein>
<dbReference type="OrthoDB" id="4332586at2759"/>
<organism evidence="2 3">
    <name type="scientific">Penicillium bovifimosum</name>
    <dbReference type="NCBI Taxonomy" id="126998"/>
    <lineage>
        <taxon>Eukaryota</taxon>
        <taxon>Fungi</taxon>
        <taxon>Dikarya</taxon>
        <taxon>Ascomycota</taxon>
        <taxon>Pezizomycotina</taxon>
        <taxon>Eurotiomycetes</taxon>
        <taxon>Eurotiomycetidae</taxon>
        <taxon>Eurotiales</taxon>
        <taxon>Aspergillaceae</taxon>
        <taxon>Penicillium</taxon>
    </lineage>
</organism>